<keyword evidence="3" id="KW-1185">Reference proteome</keyword>
<evidence type="ECO:0000313" key="2">
    <source>
        <dbReference type="EMBL" id="OZC07147.1"/>
    </source>
</evidence>
<keyword evidence="1" id="KW-1133">Transmembrane helix</keyword>
<proteinExistence type="predicted"/>
<name>A0A238BP43_9BILA</name>
<sequence length="83" mass="9701">MRTRANGIYHAQLCRFHDVFSVQLVMCMISSIIYNRIKELIRPLAIILQDLFKTLTLLSIFFSHVSLLFFYIYLPDSSLISTV</sequence>
<dbReference type="EMBL" id="KZ270041">
    <property type="protein sequence ID" value="OZC07147.1"/>
    <property type="molecule type" value="Genomic_DNA"/>
</dbReference>
<evidence type="ECO:0000256" key="1">
    <source>
        <dbReference type="SAM" id="Phobius"/>
    </source>
</evidence>
<reference evidence="2 3" key="1">
    <citation type="submission" date="2015-12" db="EMBL/GenBank/DDBJ databases">
        <title>Draft genome of the nematode, Onchocerca flexuosa.</title>
        <authorList>
            <person name="Mitreva M."/>
        </authorList>
    </citation>
    <scope>NUCLEOTIDE SEQUENCE [LARGE SCALE GENOMIC DNA]</scope>
    <source>
        <strain evidence="2">Red Deer</strain>
    </source>
</reference>
<evidence type="ECO:0000313" key="3">
    <source>
        <dbReference type="Proteomes" id="UP000242913"/>
    </source>
</evidence>
<keyword evidence="1" id="KW-0812">Transmembrane</keyword>
<dbReference type="OrthoDB" id="10510923at2759"/>
<dbReference type="Proteomes" id="UP000242913">
    <property type="component" value="Unassembled WGS sequence"/>
</dbReference>
<protein>
    <submittedName>
        <fullName evidence="2">Uncharacterized protein</fullName>
    </submittedName>
</protein>
<organism evidence="2 3">
    <name type="scientific">Onchocerca flexuosa</name>
    <dbReference type="NCBI Taxonomy" id="387005"/>
    <lineage>
        <taxon>Eukaryota</taxon>
        <taxon>Metazoa</taxon>
        <taxon>Ecdysozoa</taxon>
        <taxon>Nematoda</taxon>
        <taxon>Chromadorea</taxon>
        <taxon>Rhabditida</taxon>
        <taxon>Spirurina</taxon>
        <taxon>Spiruromorpha</taxon>
        <taxon>Filarioidea</taxon>
        <taxon>Onchocercidae</taxon>
        <taxon>Onchocerca</taxon>
    </lineage>
</organism>
<feature type="transmembrane region" description="Helical" evidence="1">
    <location>
        <begin position="55"/>
        <end position="74"/>
    </location>
</feature>
<dbReference type="AlphaFoldDB" id="A0A238BP43"/>
<keyword evidence="1" id="KW-0472">Membrane</keyword>
<feature type="non-terminal residue" evidence="2">
    <location>
        <position position="83"/>
    </location>
</feature>
<gene>
    <name evidence="2" type="ORF">X798_05837</name>
</gene>
<accession>A0A238BP43</accession>